<feature type="compositionally biased region" description="Low complexity" evidence="1">
    <location>
        <begin position="64"/>
        <end position="75"/>
    </location>
</feature>
<name>A0A6D2K6T2_9BRAS</name>
<feature type="compositionally biased region" description="Polar residues" evidence="1">
    <location>
        <begin position="178"/>
        <end position="198"/>
    </location>
</feature>
<accession>A0A6D2K6T2</accession>
<feature type="compositionally biased region" description="Low complexity" evidence="1">
    <location>
        <begin position="168"/>
        <end position="177"/>
    </location>
</feature>
<dbReference type="OrthoDB" id="1110378at2759"/>
<feature type="region of interest" description="Disordered" evidence="1">
    <location>
        <begin position="1"/>
        <end position="203"/>
    </location>
</feature>
<dbReference type="PANTHER" id="PTHR35466">
    <property type="entry name" value="SERINE/ARGININE REPETITIVE MATRIX PROTEIN 1"/>
    <property type="match status" value="1"/>
</dbReference>
<dbReference type="PANTHER" id="PTHR35466:SF3">
    <property type="entry name" value="GENOME ASSEMBLY, CHROMOSOME: A06"/>
    <property type="match status" value="1"/>
</dbReference>
<feature type="compositionally biased region" description="Basic and acidic residues" evidence="1">
    <location>
        <begin position="134"/>
        <end position="143"/>
    </location>
</feature>
<gene>
    <name evidence="2" type="ORF">MERR_LOCUS35074</name>
</gene>
<organism evidence="2 3">
    <name type="scientific">Microthlaspi erraticum</name>
    <dbReference type="NCBI Taxonomy" id="1685480"/>
    <lineage>
        <taxon>Eukaryota</taxon>
        <taxon>Viridiplantae</taxon>
        <taxon>Streptophyta</taxon>
        <taxon>Embryophyta</taxon>
        <taxon>Tracheophyta</taxon>
        <taxon>Spermatophyta</taxon>
        <taxon>Magnoliopsida</taxon>
        <taxon>eudicotyledons</taxon>
        <taxon>Gunneridae</taxon>
        <taxon>Pentapetalae</taxon>
        <taxon>rosids</taxon>
        <taxon>malvids</taxon>
        <taxon>Brassicales</taxon>
        <taxon>Brassicaceae</taxon>
        <taxon>Coluteocarpeae</taxon>
        <taxon>Microthlaspi</taxon>
    </lineage>
</organism>
<keyword evidence="3" id="KW-1185">Reference proteome</keyword>
<evidence type="ECO:0000313" key="3">
    <source>
        <dbReference type="Proteomes" id="UP000467841"/>
    </source>
</evidence>
<feature type="compositionally biased region" description="Pro residues" evidence="1">
    <location>
        <begin position="53"/>
        <end position="63"/>
    </location>
</feature>
<comment type="caution">
    <text evidence="2">The sequence shown here is derived from an EMBL/GenBank/DDBJ whole genome shotgun (WGS) entry which is preliminary data.</text>
</comment>
<dbReference type="Proteomes" id="UP000467841">
    <property type="component" value="Unassembled WGS sequence"/>
</dbReference>
<proteinExistence type="predicted"/>
<feature type="compositionally biased region" description="Low complexity" evidence="1">
    <location>
        <begin position="110"/>
        <end position="130"/>
    </location>
</feature>
<dbReference type="EMBL" id="CACVBM020001384">
    <property type="protein sequence ID" value="CAA7047839.1"/>
    <property type="molecule type" value="Genomic_DNA"/>
</dbReference>
<sequence>MVDGDDSFKRPGAVPFNWEIRPGVPKTRNPQPDDPVSTLLQPPKKLHPLRLKPFPPSNQPSPSPSSSSSSVSSISKTRPVSPFAPPSSFKLKPSPDSDSSHSLRPPEPYWRSSSPTSRRWRSLKSLIGLKKSSKTGDVKKTGEESTSSESDNFYESETTFSASEDSSRGSVSTRCSSPKTSSPSLRGSSLKRIQSDLSSYEKKTIIRMARDRLR</sequence>
<feature type="compositionally biased region" description="Polar residues" evidence="1">
    <location>
        <begin position="151"/>
        <end position="164"/>
    </location>
</feature>
<dbReference type="AlphaFoldDB" id="A0A6D2K6T2"/>
<protein>
    <submittedName>
        <fullName evidence="2">Uncharacterized protein</fullName>
    </submittedName>
</protein>
<evidence type="ECO:0000256" key="1">
    <source>
        <dbReference type="SAM" id="MobiDB-lite"/>
    </source>
</evidence>
<reference evidence="2" key="1">
    <citation type="submission" date="2020-01" db="EMBL/GenBank/DDBJ databases">
        <authorList>
            <person name="Mishra B."/>
        </authorList>
    </citation>
    <scope>NUCLEOTIDE SEQUENCE [LARGE SCALE GENOMIC DNA]</scope>
</reference>
<evidence type="ECO:0000313" key="2">
    <source>
        <dbReference type="EMBL" id="CAA7047839.1"/>
    </source>
</evidence>